<evidence type="ECO:0000313" key="2">
    <source>
        <dbReference type="EMBL" id="NHN84510.1"/>
    </source>
</evidence>
<gene>
    <name evidence="2" type="ORF">GOB93_07610</name>
</gene>
<dbReference type="Proteomes" id="UP000635278">
    <property type="component" value="Unassembled WGS sequence"/>
</dbReference>
<feature type="region of interest" description="Disordered" evidence="1">
    <location>
        <begin position="1"/>
        <end position="81"/>
    </location>
</feature>
<accession>A0ABX0JND3</accession>
<keyword evidence="3" id="KW-1185">Reference proteome</keyword>
<name>A0ABX0JND3_9PROT</name>
<feature type="compositionally biased region" description="Basic residues" evidence="1">
    <location>
        <begin position="22"/>
        <end position="31"/>
    </location>
</feature>
<dbReference type="EMBL" id="WOTB01000007">
    <property type="protein sequence ID" value="NHN84510.1"/>
    <property type="molecule type" value="Genomic_DNA"/>
</dbReference>
<feature type="compositionally biased region" description="Polar residues" evidence="1">
    <location>
        <begin position="39"/>
        <end position="54"/>
    </location>
</feature>
<comment type="caution">
    <text evidence="2">The sequence shown here is derived from an EMBL/GenBank/DDBJ whole genome shotgun (WGS) entry which is preliminary data.</text>
</comment>
<protein>
    <submittedName>
        <fullName evidence="2">Uncharacterized protein</fullName>
    </submittedName>
</protein>
<feature type="compositionally biased region" description="Basic and acidic residues" evidence="1">
    <location>
        <begin position="57"/>
        <end position="66"/>
    </location>
</feature>
<evidence type="ECO:0000313" key="3">
    <source>
        <dbReference type="Proteomes" id="UP000635278"/>
    </source>
</evidence>
<evidence type="ECO:0000256" key="1">
    <source>
        <dbReference type="SAM" id="MobiDB-lite"/>
    </source>
</evidence>
<proteinExistence type="predicted"/>
<sequence>MSATAMSVSKLGTAKGASVKKAPARKAPQKKRTPETTKESPQIEDSLSFASDTPTADEIRTRKAGETENSLTPNGDRESPATYEEQLAAGRKRAEAKLAARTRKGISLPPLPDLSAGFPVVPDERNRADHQIIRKAREIAEREFWAQTITDNARGDVPPEAEKAFCDNAEVLTELLNMEPVTWDGWCARQVAASLWCYTGMRPSGEAVDSLAEYASGRDVLRLLTTRTSAPAKTDIRDPDRKLFVESAGITARHIGALIDTLKRLHEHPLLSAERGRQAVFWLLDTIETETEEMAEDIRKFVESLNAVQGAP</sequence>
<organism evidence="2 3">
    <name type="scientific">Acetobacter musti</name>
    <dbReference type="NCBI Taxonomy" id="864732"/>
    <lineage>
        <taxon>Bacteria</taxon>
        <taxon>Pseudomonadati</taxon>
        <taxon>Pseudomonadota</taxon>
        <taxon>Alphaproteobacteria</taxon>
        <taxon>Acetobacterales</taxon>
        <taxon>Acetobacteraceae</taxon>
        <taxon>Acetobacter</taxon>
    </lineage>
</organism>
<reference evidence="2 3" key="1">
    <citation type="journal article" date="2020" name="Int. J. Syst. Evol. Microbiol.">
        <title>Novel acetic acid bacteria from cider fermentations: Acetobacter conturbans sp. nov. and Acetobacter fallax sp. nov.</title>
        <authorList>
            <person name="Sombolestani A.S."/>
            <person name="Cleenwerck I."/>
            <person name="Cnockaert M."/>
            <person name="Borremans W."/>
            <person name="Wieme A.D."/>
            <person name="De Vuyst L."/>
            <person name="Vandamme P."/>
        </authorList>
    </citation>
    <scope>NUCLEOTIDE SEQUENCE [LARGE SCALE GENOMIC DNA]</scope>
    <source>
        <strain evidence="2 3">LMG 30640</strain>
    </source>
</reference>
<dbReference type="RefSeq" id="WP_173582899.1">
    <property type="nucleotide sequence ID" value="NZ_WOTB01000007.1"/>
</dbReference>